<dbReference type="AlphaFoldDB" id="A0A9D4JZ05"/>
<dbReference type="EMBL" id="JAIWYP010000005">
    <property type="protein sequence ID" value="KAH3825423.1"/>
    <property type="molecule type" value="Genomic_DNA"/>
</dbReference>
<accession>A0A9D4JZ05</accession>
<comment type="caution">
    <text evidence="1">The sequence shown here is derived from an EMBL/GenBank/DDBJ whole genome shotgun (WGS) entry which is preliminary data.</text>
</comment>
<dbReference type="Proteomes" id="UP000828390">
    <property type="component" value="Unassembled WGS sequence"/>
</dbReference>
<reference evidence="1" key="1">
    <citation type="journal article" date="2019" name="bioRxiv">
        <title>The Genome of the Zebra Mussel, Dreissena polymorpha: A Resource for Invasive Species Research.</title>
        <authorList>
            <person name="McCartney M.A."/>
            <person name="Auch B."/>
            <person name="Kono T."/>
            <person name="Mallez S."/>
            <person name="Zhang Y."/>
            <person name="Obille A."/>
            <person name="Becker A."/>
            <person name="Abrahante J.E."/>
            <person name="Garbe J."/>
            <person name="Badalamenti J.P."/>
            <person name="Herman A."/>
            <person name="Mangelson H."/>
            <person name="Liachko I."/>
            <person name="Sullivan S."/>
            <person name="Sone E.D."/>
            <person name="Koren S."/>
            <person name="Silverstein K.A.T."/>
            <person name="Beckman K.B."/>
            <person name="Gohl D.M."/>
        </authorList>
    </citation>
    <scope>NUCLEOTIDE SEQUENCE</scope>
    <source>
        <strain evidence="1">Duluth1</strain>
        <tissue evidence="1">Whole animal</tissue>
    </source>
</reference>
<proteinExistence type="predicted"/>
<keyword evidence="2" id="KW-1185">Reference proteome</keyword>
<gene>
    <name evidence="1" type="ORF">DPMN_127298</name>
</gene>
<evidence type="ECO:0000313" key="1">
    <source>
        <dbReference type="EMBL" id="KAH3825423.1"/>
    </source>
</evidence>
<reference evidence="1" key="2">
    <citation type="submission" date="2020-11" db="EMBL/GenBank/DDBJ databases">
        <authorList>
            <person name="McCartney M.A."/>
            <person name="Auch B."/>
            <person name="Kono T."/>
            <person name="Mallez S."/>
            <person name="Becker A."/>
            <person name="Gohl D.M."/>
            <person name="Silverstein K.A.T."/>
            <person name="Koren S."/>
            <person name="Bechman K.B."/>
            <person name="Herman A."/>
            <person name="Abrahante J.E."/>
            <person name="Garbe J."/>
        </authorList>
    </citation>
    <scope>NUCLEOTIDE SEQUENCE</scope>
    <source>
        <strain evidence="1">Duluth1</strain>
        <tissue evidence="1">Whole animal</tissue>
    </source>
</reference>
<organism evidence="1 2">
    <name type="scientific">Dreissena polymorpha</name>
    <name type="common">Zebra mussel</name>
    <name type="synonym">Mytilus polymorpha</name>
    <dbReference type="NCBI Taxonomy" id="45954"/>
    <lineage>
        <taxon>Eukaryota</taxon>
        <taxon>Metazoa</taxon>
        <taxon>Spiralia</taxon>
        <taxon>Lophotrochozoa</taxon>
        <taxon>Mollusca</taxon>
        <taxon>Bivalvia</taxon>
        <taxon>Autobranchia</taxon>
        <taxon>Heteroconchia</taxon>
        <taxon>Euheterodonta</taxon>
        <taxon>Imparidentia</taxon>
        <taxon>Neoheterodontei</taxon>
        <taxon>Myida</taxon>
        <taxon>Dreissenoidea</taxon>
        <taxon>Dreissenidae</taxon>
        <taxon>Dreissena</taxon>
    </lineage>
</organism>
<protein>
    <submittedName>
        <fullName evidence="1">Uncharacterized protein</fullName>
    </submittedName>
</protein>
<sequence length="56" mass="6406">MELDDNISILALMTLRQVLHFAEDYLQVLQNKLKACGVSIEKLDKRESVEKGSDQE</sequence>
<evidence type="ECO:0000313" key="2">
    <source>
        <dbReference type="Proteomes" id="UP000828390"/>
    </source>
</evidence>
<name>A0A9D4JZ05_DREPO</name>